<dbReference type="InterPro" id="IPR017964">
    <property type="entry name" value="DNA-dir_DNA_pol_B_CS"/>
</dbReference>
<accession>A0ABM7WTP6</accession>
<dbReference type="PRINTS" id="PR00106">
    <property type="entry name" value="DNAPOLB"/>
</dbReference>
<dbReference type="InterPro" id="IPR042087">
    <property type="entry name" value="DNA_pol_B_thumb"/>
</dbReference>
<feature type="domain" description="DNA-directed DNA polymerase family B exonuclease" evidence="9">
    <location>
        <begin position="196"/>
        <end position="296"/>
    </location>
</feature>
<reference evidence="11" key="1">
    <citation type="journal article" date="2022" name="Int. J. Syst. Evol. Microbiol.">
        <title>Anaeromyxobacter oryzae sp. nov., Anaeromyxobacter diazotrophicus sp. nov. and Anaeromyxobacter paludicola sp. nov., isolated from paddy soils.</title>
        <authorList>
            <person name="Itoh H."/>
            <person name="Xu Z."/>
            <person name="Mise K."/>
            <person name="Masuda Y."/>
            <person name="Ushijima N."/>
            <person name="Hayakawa C."/>
            <person name="Shiratori Y."/>
            <person name="Senoo K."/>
        </authorList>
    </citation>
    <scope>NUCLEOTIDE SEQUENCE [LARGE SCALE GENOMIC DNA]</scope>
    <source>
        <strain evidence="11">Red232</strain>
    </source>
</reference>
<comment type="catalytic activity">
    <reaction evidence="6 7">
        <text>DNA(n) + a 2'-deoxyribonucleoside 5'-triphosphate = DNA(n+1) + diphosphate</text>
        <dbReference type="Rhea" id="RHEA:22508"/>
        <dbReference type="Rhea" id="RHEA-COMP:17339"/>
        <dbReference type="Rhea" id="RHEA-COMP:17340"/>
        <dbReference type="ChEBI" id="CHEBI:33019"/>
        <dbReference type="ChEBI" id="CHEBI:61560"/>
        <dbReference type="ChEBI" id="CHEBI:173112"/>
        <dbReference type="EC" id="2.7.7.7"/>
    </reaction>
</comment>
<evidence type="ECO:0000256" key="6">
    <source>
        <dbReference type="ARBA" id="ARBA00049244"/>
    </source>
</evidence>
<sequence>MIDVRGFIVSAWDEHRADGPAPRRTLATGRLEDGRSFALVLPAPAPAVYVAAADGPRAAALLGGTHRATLDPTAWSDLAGAALARVELRAGAAEDAWRRLAASGTPARHVERGRASDGLLALGLVGPVAMRGEPVPGRRVGLVFVNPELAPSAAVPQLAWLALDIETDRAGTVTAVSLAGAGGPGEVLFVGPPVASPTVISLPSERALLTVLSDRIRARDPDVVTGWNVVDFDLQVLAARYAAHGIPFDVGRVPGGLALRSRPGGRHSIELAGRAVLDAMRLVRASGRRLDDFTLDGVAQVILGEGKTVSARGEAKLRELERLRRDEPARFCAYCLRDAELVLAILARTGLDALTARRAALTGVSLDLAWTSIPAFERIYGAALRARRVVPPARSDAPVSGAAGGTVLAAKAGLFKNVLVLDFRSLYPSLMRTFHLDPLGHARATERPRPDDLVAPNGARFDRTEGILPGILETYAREREAALGAGDETAAHVYKILQNSFYGVLGASGCRYARTELAGAITSFGQLFLRAARDWFEAQGHEVLYGDTDSVFVRSGFGDEAGHAALSGLGRELVAALNRHLAERIRRDHDVASHLSMRCEKVYRRFFIPRLRGDASPDGRGRGKGYAGLLLLPGDATEMEVRGMEAVRSDSTPLARRFQVELLRHLFAGDGEAGLRAHGRETAARLPRGDFDGELVYRKALRRPAEGYETQTPQVRAARLLGWTDRRGRVDYVMTRAGPEPVSARSGAPLDYEHYLERQLRPIAESIAQVLGASADDWLGEAGQLGLFASPRAGR</sequence>
<dbReference type="PANTHER" id="PTHR10322:SF23">
    <property type="entry name" value="DNA POLYMERASE DELTA CATALYTIC SUBUNIT"/>
    <property type="match status" value="1"/>
</dbReference>
<dbReference type="InterPro" id="IPR006172">
    <property type="entry name" value="DNA-dir_DNA_pol_B"/>
</dbReference>
<dbReference type="InterPro" id="IPR006134">
    <property type="entry name" value="DNA-dir_DNA_pol_B_multi_dom"/>
</dbReference>
<evidence type="ECO:0000256" key="2">
    <source>
        <dbReference type="ARBA" id="ARBA00022679"/>
    </source>
</evidence>
<name>A0ABM7WTP6_9BACT</name>
<keyword evidence="3 7" id="KW-0548">Nucleotidyltransferase</keyword>
<evidence type="ECO:0000256" key="1">
    <source>
        <dbReference type="ARBA" id="ARBA00005755"/>
    </source>
</evidence>
<dbReference type="InterPro" id="IPR043502">
    <property type="entry name" value="DNA/RNA_pol_sf"/>
</dbReference>
<dbReference type="Gene3D" id="3.30.420.10">
    <property type="entry name" value="Ribonuclease H-like superfamily/Ribonuclease H"/>
    <property type="match status" value="1"/>
</dbReference>
<gene>
    <name evidence="10" type="primary">polB</name>
    <name evidence="10" type="ORF">AMOR_18400</name>
</gene>
<proteinExistence type="inferred from homology"/>
<dbReference type="InterPro" id="IPR006133">
    <property type="entry name" value="DNA-dir_DNA_pol_B_exonuc"/>
</dbReference>
<evidence type="ECO:0000256" key="3">
    <source>
        <dbReference type="ARBA" id="ARBA00022695"/>
    </source>
</evidence>
<dbReference type="Proteomes" id="UP001162891">
    <property type="component" value="Chromosome"/>
</dbReference>
<keyword evidence="4 7" id="KW-0239">DNA-directed DNA polymerase</keyword>
<keyword evidence="7" id="KW-0235">DNA replication</keyword>
<evidence type="ECO:0000259" key="9">
    <source>
        <dbReference type="Pfam" id="PF03104"/>
    </source>
</evidence>
<dbReference type="SUPFAM" id="SSF53098">
    <property type="entry name" value="Ribonuclease H-like"/>
    <property type="match status" value="1"/>
</dbReference>
<dbReference type="Pfam" id="PF03104">
    <property type="entry name" value="DNA_pol_B_exo1"/>
    <property type="match status" value="1"/>
</dbReference>
<feature type="domain" description="DNA-directed DNA polymerase family B multifunctional" evidence="8">
    <location>
        <begin position="384"/>
        <end position="716"/>
    </location>
</feature>
<dbReference type="SUPFAM" id="SSF56672">
    <property type="entry name" value="DNA/RNA polymerases"/>
    <property type="match status" value="1"/>
</dbReference>
<dbReference type="PROSITE" id="PS00116">
    <property type="entry name" value="DNA_POLYMERASE_B"/>
    <property type="match status" value="1"/>
</dbReference>
<evidence type="ECO:0000256" key="4">
    <source>
        <dbReference type="ARBA" id="ARBA00022932"/>
    </source>
</evidence>
<dbReference type="EC" id="2.7.7.7" evidence="7"/>
<evidence type="ECO:0000313" key="10">
    <source>
        <dbReference type="EMBL" id="BDG02844.1"/>
    </source>
</evidence>
<dbReference type="Gene3D" id="1.10.132.60">
    <property type="entry name" value="DNA polymerase family B, C-terminal domain"/>
    <property type="match status" value="1"/>
</dbReference>
<dbReference type="SMART" id="SM00486">
    <property type="entry name" value="POLBc"/>
    <property type="match status" value="1"/>
</dbReference>
<dbReference type="InterPro" id="IPR036397">
    <property type="entry name" value="RNaseH_sf"/>
</dbReference>
<keyword evidence="5 7" id="KW-0238">DNA-binding</keyword>
<dbReference type="RefSeq" id="WP_248360525.1">
    <property type="nucleotide sequence ID" value="NZ_AP025591.1"/>
</dbReference>
<evidence type="ECO:0000256" key="7">
    <source>
        <dbReference type="RuleBase" id="RU000442"/>
    </source>
</evidence>
<dbReference type="EMBL" id="AP025591">
    <property type="protein sequence ID" value="BDG02844.1"/>
    <property type="molecule type" value="Genomic_DNA"/>
</dbReference>
<dbReference type="InterPro" id="IPR023211">
    <property type="entry name" value="DNA_pol_palm_dom_sf"/>
</dbReference>
<comment type="similarity">
    <text evidence="1 7">Belongs to the DNA polymerase type-B family.</text>
</comment>
<dbReference type="InterPro" id="IPR012337">
    <property type="entry name" value="RNaseH-like_sf"/>
</dbReference>
<evidence type="ECO:0000313" key="11">
    <source>
        <dbReference type="Proteomes" id="UP001162891"/>
    </source>
</evidence>
<dbReference type="PANTHER" id="PTHR10322">
    <property type="entry name" value="DNA POLYMERASE CATALYTIC SUBUNIT"/>
    <property type="match status" value="1"/>
</dbReference>
<keyword evidence="11" id="KW-1185">Reference proteome</keyword>
<evidence type="ECO:0000256" key="5">
    <source>
        <dbReference type="ARBA" id="ARBA00023125"/>
    </source>
</evidence>
<protein>
    <recommendedName>
        <fullName evidence="7">DNA polymerase</fullName>
        <ecNumber evidence="7">2.7.7.7</ecNumber>
    </recommendedName>
</protein>
<dbReference type="Gene3D" id="3.90.1600.10">
    <property type="entry name" value="Palm domain of DNA polymerase"/>
    <property type="match status" value="2"/>
</dbReference>
<organism evidence="10 11">
    <name type="scientific">Anaeromyxobacter oryzae</name>
    <dbReference type="NCBI Taxonomy" id="2918170"/>
    <lineage>
        <taxon>Bacteria</taxon>
        <taxon>Pseudomonadati</taxon>
        <taxon>Myxococcota</taxon>
        <taxon>Myxococcia</taxon>
        <taxon>Myxococcales</taxon>
        <taxon>Cystobacterineae</taxon>
        <taxon>Anaeromyxobacteraceae</taxon>
        <taxon>Anaeromyxobacter</taxon>
    </lineage>
</organism>
<dbReference type="InterPro" id="IPR050240">
    <property type="entry name" value="DNA_pol_type-B"/>
</dbReference>
<keyword evidence="2 7" id="KW-0808">Transferase</keyword>
<dbReference type="Pfam" id="PF00136">
    <property type="entry name" value="DNA_pol_B"/>
    <property type="match status" value="1"/>
</dbReference>
<evidence type="ECO:0000259" key="8">
    <source>
        <dbReference type="Pfam" id="PF00136"/>
    </source>
</evidence>